<name>A0A0F8ZLW8_9ZZZZ</name>
<evidence type="ECO:0000313" key="1">
    <source>
        <dbReference type="EMBL" id="KKK60916.1"/>
    </source>
</evidence>
<dbReference type="AlphaFoldDB" id="A0A0F8ZLW8"/>
<gene>
    <name evidence="1" type="ORF">LCGC14_3019580</name>
</gene>
<sequence length="223" mass="24444">MTTANEITDGAYRLCGIRTPDTDQDTDALLALNEMIALWSADGLTVPYLTRETFTLVQGTPSYTIGSGGTFDTVRPMVIEAAMIRDSDSIDSPVDPRLTQEEYNLVPDKSVQGRPDRLFYDTQYSLGVIYMDPVPEAAHSILLFSRKALTAFASISATMDLPGEYAKALRYNLALDLAPEIPVTLEPLIIRTAGAAVNLIRDLNSGPVRWVKLDPALTYAVLR</sequence>
<accession>A0A0F8ZLW8</accession>
<organism evidence="1">
    <name type="scientific">marine sediment metagenome</name>
    <dbReference type="NCBI Taxonomy" id="412755"/>
    <lineage>
        <taxon>unclassified sequences</taxon>
        <taxon>metagenomes</taxon>
        <taxon>ecological metagenomes</taxon>
    </lineage>
</organism>
<protein>
    <submittedName>
        <fullName evidence="1">Uncharacterized protein</fullName>
    </submittedName>
</protein>
<comment type="caution">
    <text evidence="1">The sequence shown here is derived from an EMBL/GenBank/DDBJ whole genome shotgun (WGS) entry which is preliminary data.</text>
</comment>
<reference evidence="1" key="1">
    <citation type="journal article" date="2015" name="Nature">
        <title>Complex archaea that bridge the gap between prokaryotes and eukaryotes.</title>
        <authorList>
            <person name="Spang A."/>
            <person name="Saw J.H."/>
            <person name="Jorgensen S.L."/>
            <person name="Zaremba-Niedzwiedzka K."/>
            <person name="Martijn J."/>
            <person name="Lind A.E."/>
            <person name="van Eijk R."/>
            <person name="Schleper C."/>
            <person name="Guy L."/>
            <person name="Ettema T.J."/>
        </authorList>
    </citation>
    <scope>NUCLEOTIDE SEQUENCE</scope>
</reference>
<proteinExistence type="predicted"/>
<dbReference type="EMBL" id="LAZR01062733">
    <property type="protein sequence ID" value="KKK60916.1"/>
    <property type="molecule type" value="Genomic_DNA"/>
</dbReference>